<dbReference type="Proteomes" id="UP001157974">
    <property type="component" value="Unassembled WGS sequence"/>
</dbReference>
<protein>
    <recommendedName>
        <fullName evidence="2">Nudix hydrolase domain-containing protein</fullName>
    </recommendedName>
</protein>
<dbReference type="Gene3D" id="3.90.79.10">
    <property type="entry name" value="Nucleoside Triphosphate Pyrophosphohydrolase"/>
    <property type="match status" value="1"/>
</dbReference>
<gene>
    <name evidence="3" type="ORF">NDN08_007621</name>
</gene>
<dbReference type="Pfam" id="PF00293">
    <property type="entry name" value="NUDIX"/>
    <property type="match status" value="1"/>
</dbReference>
<dbReference type="PROSITE" id="PS00893">
    <property type="entry name" value="NUDIX_BOX"/>
    <property type="match status" value="1"/>
</dbReference>
<dbReference type="InterPro" id="IPR000086">
    <property type="entry name" value="NUDIX_hydrolase_dom"/>
</dbReference>
<dbReference type="InterPro" id="IPR015797">
    <property type="entry name" value="NUDIX_hydrolase-like_dom_sf"/>
</dbReference>
<evidence type="ECO:0000259" key="2">
    <source>
        <dbReference type="PROSITE" id="PS51462"/>
    </source>
</evidence>
<dbReference type="InterPro" id="IPR020084">
    <property type="entry name" value="NUDIX_hydrolase_CS"/>
</dbReference>
<dbReference type="PROSITE" id="PS51462">
    <property type="entry name" value="NUDIX"/>
    <property type="match status" value="1"/>
</dbReference>
<feature type="domain" description="Nudix hydrolase" evidence="2">
    <location>
        <begin position="18"/>
        <end position="185"/>
    </location>
</feature>
<keyword evidence="1" id="KW-0378">Hydrolase</keyword>
<dbReference type="GO" id="GO:0010945">
    <property type="term" value="F:coenzyme A diphosphatase activity"/>
    <property type="evidence" value="ECO:0007669"/>
    <property type="project" value="InterPro"/>
</dbReference>
<dbReference type="PANTHER" id="PTHR12992:SF44">
    <property type="entry name" value="NUDIX HYDROLASE DOMAIN-CONTAINING PROTEIN"/>
    <property type="match status" value="1"/>
</dbReference>
<evidence type="ECO:0000313" key="4">
    <source>
        <dbReference type="Proteomes" id="UP001157974"/>
    </source>
</evidence>
<reference evidence="3 4" key="1">
    <citation type="journal article" date="2023" name="Nat. Commun.">
        <title>Origin of minicircular mitochondrial genomes in red algae.</title>
        <authorList>
            <person name="Lee Y."/>
            <person name="Cho C.H."/>
            <person name="Lee Y.M."/>
            <person name="Park S.I."/>
            <person name="Yang J.H."/>
            <person name="West J.A."/>
            <person name="Bhattacharya D."/>
            <person name="Yoon H.S."/>
        </authorList>
    </citation>
    <scope>NUCLEOTIDE SEQUENCE [LARGE SCALE GENOMIC DNA]</scope>
    <source>
        <strain evidence="3 4">CCMP1338</strain>
        <tissue evidence="3">Whole cell</tissue>
    </source>
</reference>
<name>A0AAV8UZA3_9RHOD</name>
<comment type="caution">
    <text evidence="3">The sequence shown here is derived from an EMBL/GenBank/DDBJ whole genome shotgun (WGS) entry which is preliminary data.</text>
</comment>
<keyword evidence="4" id="KW-1185">Reference proteome</keyword>
<dbReference type="InterPro" id="IPR045121">
    <property type="entry name" value="CoAse"/>
</dbReference>
<dbReference type="SUPFAM" id="SSF55811">
    <property type="entry name" value="Nudix"/>
    <property type="match status" value="1"/>
</dbReference>
<organism evidence="3 4">
    <name type="scientific">Rhodosorus marinus</name>
    <dbReference type="NCBI Taxonomy" id="101924"/>
    <lineage>
        <taxon>Eukaryota</taxon>
        <taxon>Rhodophyta</taxon>
        <taxon>Stylonematophyceae</taxon>
        <taxon>Stylonematales</taxon>
        <taxon>Stylonemataceae</taxon>
        <taxon>Rhodosorus</taxon>
    </lineage>
</organism>
<dbReference type="EMBL" id="JAMWBK010000002">
    <property type="protein sequence ID" value="KAJ8907510.1"/>
    <property type="molecule type" value="Genomic_DNA"/>
</dbReference>
<dbReference type="AlphaFoldDB" id="A0AAV8UZA3"/>
<proteinExistence type="predicted"/>
<accession>A0AAV8UZA3</accession>
<dbReference type="CDD" id="cd03426">
    <property type="entry name" value="NUDIX_CoAse_Nudt7"/>
    <property type="match status" value="1"/>
</dbReference>
<evidence type="ECO:0000256" key="1">
    <source>
        <dbReference type="ARBA" id="ARBA00022801"/>
    </source>
</evidence>
<evidence type="ECO:0000313" key="3">
    <source>
        <dbReference type="EMBL" id="KAJ8907510.1"/>
    </source>
</evidence>
<dbReference type="PANTHER" id="PTHR12992">
    <property type="entry name" value="NUDIX HYDROLASE"/>
    <property type="match status" value="1"/>
</dbReference>
<sequence>MERLVKMLARQTGRVLPGKFRASIALVLRISGSTAQSPNAFESFGRGKWLGGSTGEGLELLLIRRALREGDPWSGHVAFPGGRADPGETDQETAVRETREEIGLDLMSGFNSLCRLDDIPLSISGRPLRDSTLSPFVFLLNISEMPRLKLSEEEVDAAFWVPLNPLMEHGQQIIDPYYVTRSFSRDDASVHPSVEVTDLARNISFSSPSAIQRWSRHPPRLWGLSLIAASSLLEGLGYSRLDSNPAKAYVRPNWRRHMEQEVFTQK</sequence>